<keyword evidence="5" id="KW-0029">Amino-acid transport</keyword>
<evidence type="ECO:0000313" key="10">
    <source>
        <dbReference type="EMBL" id="HHF98279.1"/>
    </source>
</evidence>
<comment type="similarity">
    <text evidence="8">Belongs to the binding-protein-dependent transport system permease family.</text>
</comment>
<dbReference type="InterPro" id="IPR000515">
    <property type="entry name" value="MetI-like"/>
</dbReference>
<feature type="transmembrane region" description="Helical" evidence="8">
    <location>
        <begin position="21"/>
        <end position="46"/>
    </location>
</feature>
<feature type="transmembrane region" description="Helical" evidence="8">
    <location>
        <begin position="66"/>
        <end position="96"/>
    </location>
</feature>
<evidence type="ECO:0000256" key="3">
    <source>
        <dbReference type="ARBA" id="ARBA00022475"/>
    </source>
</evidence>
<evidence type="ECO:0000256" key="2">
    <source>
        <dbReference type="ARBA" id="ARBA00022448"/>
    </source>
</evidence>
<organism evidence="10">
    <name type="scientific">Aerophobetes bacterium</name>
    <dbReference type="NCBI Taxonomy" id="2030807"/>
    <lineage>
        <taxon>Bacteria</taxon>
        <taxon>Candidatus Aerophobota</taxon>
    </lineage>
</organism>
<keyword evidence="7 8" id="KW-0472">Membrane</keyword>
<evidence type="ECO:0000256" key="7">
    <source>
        <dbReference type="ARBA" id="ARBA00023136"/>
    </source>
</evidence>
<dbReference type="EMBL" id="DRTT01000068">
    <property type="protein sequence ID" value="HHF98279.1"/>
    <property type="molecule type" value="Genomic_DNA"/>
</dbReference>
<dbReference type="Gene3D" id="1.10.3720.10">
    <property type="entry name" value="MetI-like"/>
    <property type="match status" value="1"/>
</dbReference>
<keyword evidence="3" id="KW-1003">Cell membrane</keyword>
<evidence type="ECO:0000256" key="8">
    <source>
        <dbReference type="RuleBase" id="RU363032"/>
    </source>
</evidence>
<keyword evidence="2 8" id="KW-0813">Transport</keyword>
<dbReference type="InterPro" id="IPR010065">
    <property type="entry name" value="AA_ABC_transptr_permease_3TM"/>
</dbReference>
<dbReference type="SUPFAM" id="SSF161098">
    <property type="entry name" value="MetI-like"/>
    <property type="match status" value="1"/>
</dbReference>
<dbReference type="Pfam" id="PF00528">
    <property type="entry name" value="BPD_transp_1"/>
    <property type="match status" value="1"/>
</dbReference>
<dbReference type="NCBIfam" id="TIGR01726">
    <property type="entry name" value="HEQRo_perm_3TM"/>
    <property type="match status" value="1"/>
</dbReference>
<dbReference type="Proteomes" id="UP000886070">
    <property type="component" value="Unassembled WGS sequence"/>
</dbReference>
<dbReference type="InterPro" id="IPR043429">
    <property type="entry name" value="ArtM/GltK/GlnP/TcyL/YhdX-like"/>
</dbReference>
<dbReference type="InterPro" id="IPR035906">
    <property type="entry name" value="MetI-like_sf"/>
</dbReference>
<dbReference type="AlphaFoldDB" id="A0A7V5M000"/>
<evidence type="ECO:0000259" key="9">
    <source>
        <dbReference type="PROSITE" id="PS50928"/>
    </source>
</evidence>
<comment type="subcellular location">
    <subcellularLocation>
        <location evidence="1 8">Cell membrane</location>
        <topology evidence="1 8">Multi-pass membrane protein</topology>
    </subcellularLocation>
</comment>
<evidence type="ECO:0000256" key="5">
    <source>
        <dbReference type="ARBA" id="ARBA00022970"/>
    </source>
</evidence>
<dbReference type="PANTHER" id="PTHR30614">
    <property type="entry name" value="MEMBRANE COMPONENT OF AMINO ACID ABC TRANSPORTER"/>
    <property type="match status" value="1"/>
</dbReference>
<proteinExistence type="inferred from homology"/>
<sequence>MEKIGLIWTSIPPLLRGTITTIELTVLLLAIGLLVGIFLALGQVYGPLPLSLVINIYERFFRSIPALVLLFLFFFGSSYFGFSLSPFLSAVLALGLRSSAYQSQIFRGAIQSIPEGQMMAARAIGMTKFKAILNIILPQAIRLSIPPWSNEYSSVLKDTSLAYAVGVIELVREGRYIIVRTFEPMVVYITIALIYFVLTYCGNRLLGLLERKLAVPGYEIKLRGARNVS</sequence>
<dbReference type="GO" id="GO:0006865">
    <property type="term" value="P:amino acid transport"/>
    <property type="evidence" value="ECO:0007669"/>
    <property type="project" value="UniProtKB-KW"/>
</dbReference>
<dbReference type="PROSITE" id="PS50928">
    <property type="entry name" value="ABC_TM1"/>
    <property type="match status" value="1"/>
</dbReference>
<dbReference type="PANTHER" id="PTHR30614:SF0">
    <property type="entry name" value="L-CYSTINE TRANSPORT SYSTEM PERMEASE PROTEIN TCYL"/>
    <property type="match status" value="1"/>
</dbReference>
<keyword evidence="4 8" id="KW-0812">Transmembrane</keyword>
<feature type="domain" description="ABC transmembrane type-1" evidence="9">
    <location>
        <begin position="18"/>
        <end position="199"/>
    </location>
</feature>
<evidence type="ECO:0000256" key="4">
    <source>
        <dbReference type="ARBA" id="ARBA00022692"/>
    </source>
</evidence>
<protein>
    <submittedName>
        <fullName evidence="10">Amino acid ABC transporter permease</fullName>
    </submittedName>
</protein>
<dbReference type="CDD" id="cd06261">
    <property type="entry name" value="TM_PBP2"/>
    <property type="match status" value="1"/>
</dbReference>
<evidence type="ECO:0000256" key="1">
    <source>
        <dbReference type="ARBA" id="ARBA00004651"/>
    </source>
</evidence>
<keyword evidence="6 8" id="KW-1133">Transmembrane helix</keyword>
<name>A0A7V5M000_UNCAE</name>
<feature type="transmembrane region" description="Helical" evidence="8">
    <location>
        <begin position="185"/>
        <end position="206"/>
    </location>
</feature>
<dbReference type="GO" id="GO:0022857">
    <property type="term" value="F:transmembrane transporter activity"/>
    <property type="evidence" value="ECO:0007669"/>
    <property type="project" value="InterPro"/>
</dbReference>
<evidence type="ECO:0000256" key="6">
    <source>
        <dbReference type="ARBA" id="ARBA00022989"/>
    </source>
</evidence>
<comment type="caution">
    <text evidence="10">The sequence shown here is derived from an EMBL/GenBank/DDBJ whole genome shotgun (WGS) entry which is preliminary data.</text>
</comment>
<reference evidence="10" key="1">
    <citation type="journal article" date="2020" name="mSystems">
        <title>Genome- and Community-Level Interaction Insights into Carbon Utilization and Element Cycling Functions of Hydrothermarchaeota in Hydrothermal Sediment.</title>
        <authorList>
            <person name="Zhou Z."/>
            <person name="Liu Y."/>
            <person name="Xu W."/>
            <person name="Pan J."/>
            <person name="Luo Z.H."/>
            <person name="Li M."/>
        </authorList>
    </citation>
    <scope>NUCLEOTIDE SEQUENCE [LARGE SCALE GENOMIC DNA]</scope>
    <source>
        <strain evidence="10">HyVt-92</strain>
    </source>
</reference>
<accession>A0A7V5M000</accession>
<dbReference type="GO" id="GO:0043190">
    <property type="term" value="C:ATP-binding cassette (ABC) transporter complex"/>
    <property type="evidence" value="ECO:0007669"/>
    <property type="project" value="InterPro"/>
</dbReference>
<gene>
    <name evidence="10" type="ORF">ENL39_02180</name>
</gene>